<organism evidence="15 16">
    <name type="scientific">Bombyx mori</name>
    <name type="common">Silk moth</name>
    <dbReference type="NCBI Taxonomy" id="7091"/>
    <lineage>
        <taxon>Eukaryota</taxon>
        <taxon>Metazoa</taxon>
        <taxon>Ecdysozoa</taxon>
        <taxon>Arthropoda</taxon>
        <taxon>Hexapoda</taxon>
        <taxon>Insecta</taxon>
        <taxon>Pterygota</taxon>
        <taxon>Neoptera</taxon>
        <taxon>Endopterygota</taxon>
        <taxon>Lepidoptera</taxon>
        <taxon>Glossata</taxon>
        <taxon>Ditrysia</taxon>
        <taxon>Bombycoidea</taxon>
        <taxon>Bombycidae</taxon>
        <taxon>Bombycinae</taxon>
        <taxon>Bombyx</taxon>
    </lineage>
</organism>
<dbReference type="PROSITE" id="PS01159">
    <property type="entry name" value="WW_DOMAIN_1"/>
    <property type="match status" value="3"/>
</dbReference>
<dbReference type="Gene3D" id="2.60.40.150">
    <property type="entry name" value="C2 domain"/>
    <property type="match status" value="1"/>
</dbReference>
<dbReference type="SMART" id="SM00239">
    <property type="entry name" value="C2"/>
    <property type="match status" value="1"/>
</dbReference>
<evidence type="ECO:0000256" key="5">
    <source>
        <dbReference type="ARBA" id="ARBA00022679"/>
    </source>
</evidence>
<dbReference type="SUPFAM" id="SSF49562">
    <property type="entry name" value="C2 domain (Calcium/lipid-binding domain, CaLB)"/>
    <property type="match status" value="1"/>
</dbReference>
<feature type="active site" description="Glycyl thioester intermediate" evidence="9 10">
    <location>
        <position position="809"/>
    </location>
</feature>
<keyword evidence="5 8" id="KW-0808">Transferase</keyword>
<dbReference type="Proteomes" id="UP000005204">
    <property type="component" value="Unassembled WGS sequence"/>
</dbReference>
<evidence type="ECO:0000259" key="14">
    <source>
        <dbReference type="PROSITE" id="PS50237"/>
    </source>
</evidence>
<dbReference type="PRINTS" id="PR00360">
    <property type="entry name" value="C2DOMAIN"/>
</dbReference>
<dbReference type="Gene3D" id="2.20.70.10">
    <property type="match status" value="2"/>
</dbReference>
<keyword evidence="16" id="KW-1185">Reference proteome</keyword>
<dbReference type="Pfam" id="PF00168">
    <property type="entry name" value="C2"/>
    <property type="match status" value="1"/>
</dbReference>
<dbReference type="FunFam" id="2.20.70.10:FF:000017">
    <property type="entry name" value="E3 ubiquitin-protein ligase"/>
    <property type="match status" value="1"/>
</dbReference>
<feature type="domain" description="C2" evidence="12">
    <location>
        <begin position="42"/>
        <end position="165"/>
    </location>
</feature>
<feature type="domain" description="WW" evidence="13">
    <location>
        <begin position="415"/>
        <end position="448"/>
    </location>
</feature>
<name>A0A8R2C6C5_BOMMO</name>
<evidence type="ECO:0000256" key="11">
    <source>
        <dbReference type="SAM" id="MobiDB-lite"/>
    </source>
</evidence>
<dbReference type="GO" id="GO:0048814">
    <property type="term" value="P:regulation of dendrite morphogenesis"/>
    <property type="evidence" value="ECO:0007669"/>
    <property type="project" value="TreeGrafter"/>
</dbReference>
<reference evidence="16" key="1">
    <citation type="journal article" date="2008" name="Insect Biochem. Mol. Biol.">
        <title>The genome of a lepidopteran model insect, the silkworm Bombyx mori.</title>
        <authorList>
            <consortium name="International Silkworm Genome Consortium"/>
        </authorList>
    </citation>
    <scope>NUCLEOTIDE SEQUENCE [LARGE SCALE GENOMIC DNA]</scope>
    <source>
        <strain evidence="16">p50T</strain>
    </source>
</reference>
<proteinExistence type="predicted"/>
<dbReference type="Gene3D" id="3.30.2410.10">
    <property type="entry name" value="Hect, E3 ligase catalytic domain"/>
    <property type="match status" value="1"/>
</dbReference>
<evidence type="ECO:0000256" key="6">
    <source>
        <dbReference type="ARBA" id="ARBA00022737"/>
    </source>
</evidence>
<dbReference type="Gene3D" id="3.90.1750.10">
    <property type="entry name" value="Hect, E3 ligase catalytic domains"/>
    <property type="match status" value="1"/>
</dbReference>
<feature type="region of interest" description="Disordered" evidence="11">
    <location>
        <begin position="318"/>
        <end position="369"/>
    </location>
</feature>
<dbReference type="InterPro" id="IPR036020">
    <property type="entry name" value="WW_dom_sf"/>
</dbReference>
<dbReference type="EC" id="2.3.2.26" evidence="8"/>
<dbReference type="FunFam" id="3.30.2410.10:FF:000001">
    <property type="entry name" value="E3 ubiquitin-protein ligase NEDD4-like"/>
    <property type="match status" value="1"/>
</dbReference>
<keyword evidence="7 8" id="KW-0833">Ubl conjugation pathway</keyword>
<dbReference type="InterPro" id="IPR000569">
    <property type="entry name" value="HECT_dom"/>
</dbReference>
<dbReference type="CDD" id="cd00201">
    <property type="entry name" value="WW"/>
    <property type="match status" value="3"/>
</dbReference>
<evidence type="ECO:0000313" key="16">
    <source>
        <dbReference type="Proteomes" id="UP000005204"/>
    </source>
</evidence>
<evidence type="ECO:0000256" key="1">
    <source>
        <dbReference type="ARBA" id="ARBA00000885"/>
    </source>
</evidence>
<comment type="catalytic activity">
    <reaction evidence="1 8">
        <text>S-ubiquitinyl-[E2 ubiquitin-conjugating enzyme]-L-cysteine + [acceptor protein]-L-lysine = [E2 ubiquitin-conjugating enzyme]-L-cysteine + N(6)-ubiquitinyl-[acceptor protein]-L-lysine.</text>
        <dbReference type="EC" id="2.3.2.26"/>
    </reaction>
</comment>
<evidence type="ECO:0000256" key="2">
    <source>
        <dbReference type="ARBA" id="ARBA00004496"/>
    </source>
</evidence>
<evidence type="ECO:0000313" key="15">
    <source>
        <dbReference type="EnsemblMetazoa" id="XP_012546518.1"/>
    </source>
</evidence>
<comment type="pathway">
    <text evidence="3 8">Protein modification; protein ubiquitination.</text>
</comment>
<feature type="domain" description="WW" evidence="13">
    <location>
        <begin position="257"/>
        <end position="290"/>
    </location>
</feature>
<dbReference type="GO" id="GO:0061630">
    <property type="term" value="F:ubiquitin protein ligase activity"/>
    <property type="evidence" value="ECO:0007669"/>
    <property type="project" value="UniProtKB-EC"/>
</dbReference>
<dbReference type="Gene3D" id="3.30.2160.10">
    <property type="entry name" value="Hect, E3 ligase catalytic domain"/>
    <property type="match status" value="1"/>
</dbReference>
<dbReference type="SUPFAM" id="SSF56204">
    <property type="entry name" value="Hect, E3 ligase catalytic domain"/>
    <property type="match status" value="1"/>
</dbReference>
<dbReference type="InterPro" id="IPR000008">
    <property type="entry name" value="C2_dom"/>
</dbReference>
<dbReference type="PIRSF" id="PIRSF001569">
    <property type="entry name" value="E3_ub_ligase_SMURF1"/>
    <property type="match status" value="1"/>
</dbReference>
<dbReference type="FunFam" id="2.20.70.10:FF:000037">
    <property type="entry name" value="E3 ubiquitin-protein ligase nedd-4"/>
    <property type="match status" value="1"/>
</dbReference>
<dbReference type="GeneID" id="101740542"/>
<dbReference type="SMART" id="SM00119">
    <property type="entry name" value="HECTc"/>
    <property type="match status" value="1"/>
</dbReference>
<comment type="subcellular location">
    <subcellularLocation>
        <location evidence="2">Cytoplasm</location>
    </subcellularLocation>
</comment>
<dbReference type="PANTHER" id="PTHR11254">
    <property type="entry name" value="HECT DOMAIN UBIQUITIN-PROTEIN LIGASE"/>
    <property type="match status" value="1"/>
</dbReference>
<dbReference type="GO" id="GO:0016567">
    <property type="term" value="P:protein ubiquitination"/>
    <property type="evidence" value="ECO:0007669"/>
    <property type="project" value="UniProtKB-ARBA"/>
</dbReference>
<dbReference type="SUPFAM" id="SSF51045">
    <property type="entry name" value="WW domain"/>
    <property type="match status" value="3"/>
</dbReference>
<dbReference type="Pfam" id="PF00397">
    <property type="entry name" value="WW"/>
    <property type="match status" value="3"/>
</dbReference>
<dbReference type="GO" id="GO:0048260">
    <property type="term" value="P:positive regulation of receptor-mediated endocytosis"/>
    <property type="evidence" value="ECO:0007669"/>
    <property type="project" value="UniProtKB-ARBA"/>
</dbReference>
<dbReference type="GO" id="GO:0005737">
    <property type="term" value="C:cytoplasm"/>
    <property type="evidence" value="ECO:0007669"/>
    <property type="project" value="UniProtKB-SubCell"/>
</dbReference>
<dbReference type="PROSITE" id="PS50237">
    <property type="entry name" value="HECT"/>
    <property type="match status" value="1"/>
</dbReference>
<evidence type="ECO:0000259" key="12">
    <source>
        <dbReference type="PROSITE" id="PS50004"/>
    </source>
</evidence>
<dbReference type="InterPro" id="IPR024928">
    <property type="entry name" value="E3_ub_ligase_SMURF1"/>
</dbReference>
<dbReference type="GO" id="GO:0045879">
    <property type="term" value="P:negative regulation of smoothened signaling pathway"/>
    <property type="evidence" value="ECO:0007669"/>
    <property type="project" value="UniProtKB-ARBA"/>
</dbReference>
<evidence type="ECO:0000256" key="8">
    <source>
        <dbReference type="PIRNR" id="PIRNR001569"/>
    </source>
</evidence>
<accession>A0A8R2C6C5</accession>
<dbReference type="SMART" id="SM00456">
    <property type="entry name" value="WW"/>
    <property type="match status" value="3"/>
</dbReference>
<dbReference type="PROSITE" id="PS50004">
    <property type="entry name" value="C2"/>
    <property type="match status" value="1"/>
</dbReference>
<feature type="compositionally biased region" description="Low complexity" evidence="11">
    <location>
        <begin position="338"/>
        <end position="357"/>
    </location>
</feature>
<dbReference type="CTD" id="4734"/>
<sequence length="842" mass="96164">MLDSRTVAVMHNARPLDVAETGERHRNRSSSWTSRRWQNGLFRQEPRYSLQCQTDENSFLLRLKIIGANSLAKKDIFGASDPYVRVELQKVDGDVTIETFLTKTKKKTLNPVWNQEFIFRVKPQEHKLLIQVFDENRLTRDDFLGMVEVPLGSVPAESAASARPNVVKYPLRPRRSVARSRVRGYIEVYHALVGRVGDPATDEAANRTADDWEMVEPINQVGTVQPVHDTSAGGAGADDDWELVDASQLLNITIGGDALPPGWEERQDANGRTYYVNHIERTTQWERPTFTRHMSVESQAERIENAATEFQRRFHISADEERASSPAPAPQQDETDGSTESTRSSASSSQSQNLPSSEGLPPGWSMQRAPNGRIFFIDHNKKTTTWIDPRTGCASSLPSAEAGGAGGAGDGDELGALPEGWEERVHTDGRIFFIDHNTRTTQWEDPRLSNPQIAGPAVPYSRDYKRKYEYLKSQLRKPNNVPNKFEIKVRRNSILEDSYRIISSVSRLDLLKTKLWVEFESEVGLDYGGLAREWFFLLSKEMFNPYYGLFEYSAMDNYTLQINPNSGVCNEEHLNYFKFIGRVAGMAVYHGKLLDAFFIRPFYKMMLGKAIDLHDMESVDLEYYNSLMWIKENDPSELYLTFAVDEEQFGKTVQRELKPGGSNIPIDNDNKLEYIKLVIEWRFVSRVVEQMVAFLDGFGALVPLPLLKIFDEHELELLLCGIQHIDVRDWRSNTLYKGDYHANHLVVQWFWRVVLSFSNEMRSRLLQFVTGTSRVPMNGFKELYGSNGPQLFTIEKWGSPENYPRAHTCFNRIDLPPYESYQQLREKLIKAIEGSQGFAGVD</sequence>
<feature type="domain" description="WW" evidence="13">
    <location>
        <begin position="358"/>
        <end position="391"/>
    </location>
</feature>
<evidence type="ECO:0000256" key="10">
    <source>
        <dbReference type="PROSITE-ProRule" id="PRU00104"/>
    </source>
</evidence>
<dbReference type="InterPro" id="IPR035983">
    <property type="entry name" value="Hect_E3_ubiquitin_ligase"/>
</dbReference>
<dbReference type="InterPro" id="IPR001202">
    <property type="entry name" value="WW_dom"/>
</dbReference>
<evidence type="ECO:0000259" key="13">
    <source>
        <dbReference type="PROSITE" id="PS50020"/>
    </source>
</evidence>
<dbReference type="PROSITE" id="PS50020">
    <property type="entry name" value="WW_DOMAIN_2"/>
    <property type="match status" value="3"/>
</dbReference>
<reference evidence="15" key="2">
    <citation type="submission" date="2022-06" db="UniProtKB">
        <authorList>
            <consortium name="EnsemblMetazoa"/>
        </authorList>
    </citation>
    <scope>IDENTIFICATION</scope>
    <source>
        <strain evidence="15">p50T (Dazao)</strain>
    </source>
</reference>
<dbReference type="CDD" id="cd00078">
    <property type="entry name" value="HECTc"/>
    <property type="match status" value="1"/>
</dbReference>
<protein>
    <recommendedName>
        <fullName evidence="8">E3 ubiquitin-protein ligase</fullName>
        <ecNumber evidence="8">2.3.2.26</ecNumber>
    </recommendedName>
</protein>
<dbReference type="EnsemblMetazoa" id="XM_012691064.3">
    <property type="protein sequence ID" value="XP_012546518.1"/>
    <property type="gene ID" value="LOC101740542"/>
</dbReference>
<evidence type="ECO:0000256" key="9">
    <source>
        <dbReference type="PIRSR" id="PIRSR001569-1"/>
    </source>
</evidence>
<evidence type="ECO:0000256" key="7">
    <source>
        <dbReference type="ARBA" id="ARBA00022786"/>
    </source>
</evidence>
<dbReference type="GO" id="GO:0019871">
    <property type="term" value="F:sodium channel inhibitor activity"/>
    <property type="evidence" value="ECO:0007669"/>
    <property type="project" value="TreeGrafter"/>
</dbReference>
<dbReference type="AlphaFoldDB" id="A0A8R2C6C5"/>
<dbReference type="Pfam" id="PF00632">
    <property type="entry name" value="HECT"/>
    <property type="match status" value="1"/>
</dbReference>
<dbReference type="RefSeq" id="XP_012546518.1">
    <property type="nucleotide sequence ID" value="XM_012691064.4"/>
</dbReference>
<dbReference type="InterPro" id="IPR050409">
    <property type="entry name" value="E3_ubiq-protein_ligase"/>
</dbReference>
<feature type="domain" description="HECT" evidence="14">
    <location>
        <begin position="507"/>
        <end position="841"/>
    </location>
</feature>
<evidence type="ECO:0000256" key="4">
    <source>
        <dbReference type="ARBA" id="ARBA00022490"/>
    </source>
</evidence>
<evidence type="ECO:0000256" key="3">
    <source>
        <dbReference type="ARBA" id="ARBA00004906"/>
    </source>
</evidence>
<dbReference type="FunFam" id="3.30.2160.10:FF:000001">
    <property type="entry name" value="E3 ubiquitin-protein ligase NEDD4-like"/>
    <property type="match status" value="1"/>
</dbReference>
<dbReference type="PANTHER" id="PTHR11254:SF440">
    <property type="entry name" value="E3 UBIQUITIN-PROTEIN LIGASE NEDD-4"/>
    <property type="match status" value="1"/>
</dbReference>
<keyword evidence="4" id="KW-0963">Cytoplasm</keyword>
<dbReference type="InterPro" id="IPR035892">
    <property type="entry name" value="C2_domain_sf"/>
</dbReference>
<keyword evidence="6" id="KW-0677">Repeat</keyword>
<dbReference type="GO" id="GO:0006511">
    <property type="term" value="P:ubiquitin-dependent protein catabolic process"/>
    <property type="evidence" value="ECO:0007669"/>
    <property type="project" value="InterPro"/>
</dbReference>
<dbReference type="FunFam" id="3.90.1750.10:FF:000001">
    <property type="entry name" value="E3 ubiquitin-protein ligase NEDD4-like"/>
    <property type="match status" value="1"/>
</dbReference>